<dbReference type="PANTHER" id="PTHR12329:SF12">
    <property type="entry name" value="BAG FAMILY MOLECULAR CHAPERONE REGULATOR 3"/>
    <property type="match status" value="1"/>
</dbReference>
<dbReference type="GO" id="GO:0005634">
    <property type="term" value="C:nucleus"/>
    <property type="evidence" value="ECO:0007669"/>
    <property type="project" value="TreeGrafter"/>
</dbReference>
<feature type="region of interest" description="Disordered" evidence="2">
    <location>
        <begin position="393"/>
        <end position="426"/>
    </location>
</feature>
<keyword evidence="6" id="KW-1185">Reference proteome</keyword>
<dbReference type="InterPro" id="IPR036020">
    <property type="entry name" value="WW_dom_sf"/>
</dbReference>
<dbReference type="Gene3D" id="2.20.70.10">
    <property type="match status" value="1"/>
</dbReference>
<protein>
    <recommendedName>
        <fullName evidence="7">BAG family molecular chaperone regulator 3</fullName>
    </recommendedName>
</protein>
<comment type="caution">
    <text evidence="5">The sequence shown here is derived from an EMBL/GenBank/DDBJ whole genome shotgun (WGS) entry which is preliminary data.</text>
</comment>
<gene>
    <name evidence="5" type="ORF">PHYPO_G00178070</name>
</gene>
<reference evidence="5 6" key="1">
    <citation type="submission" date="2019-06" db="EMBL/GenBank/DDBJ databases">
        <title>A chromosome-scale genome assembly of the striped catfish, Pangasianodon hypophthalmus.</title>
        <authorList>
            <person name="Wen M."/>
            <person name="Zahm M."/>
            <person name="Roques C."/>
            <person name="Cabau C."/>
            <person name="Klopp C."/>
            <person name="Donnadieu C."/>
            <person name="Jouanno E."/>
            <person name="Avarre J.-C."/>
            <person name="Campet M."/>
            <person name="Ha T.T.T."/>
            <person name="Dugue R."/>
            <person name="Lampietro C."/>
            <person name="Louis A."/>
            <person name="Herpin A."/>
            <person name="Echchiki A."/>
            <person name="Berthelot C."/>
            <person name="Parey E."/>
            <person name="Roest-Crollius H."/>
            <person name="Braasch I."/>
            <person name="Postlethwait J."/>
            <person name="Bobe J."/>
            <person name="Montfort J."/>
            <person name="Bouchez O."/>
            <person name="Begum T."/>
            <person name="Schartl M."/>
            <person name="Guiguen Y."/>
        </authorList>
    </citation>
    <scope>NUCLEOTIDE SEQUENCE [LARGE SCALE GENOMIC DNA]</scope>
    <source>
        <strain evidence="5 6">Indonesia</strain>
        <tissue evidence="5">Blood</tissue>
    </source>
</reference>
<proteinExistence type="predicted"/>
<dbReference type="CDD" id="cd00201">
    <property type="entry name" value="WW"/>
    <property type="match status" value="1"/>
</dbReference>
<dbReference type="Pfam" id="PF00397">
    <property type="entry name" value="WW"/>
    <property type="match status" value="1"/>
</dbReference>
<feature type="region of interest" description="Disordered" evidence="2">
    <location>
        <begin position="55"/>
        <end position="80"/>
    </location>
</feature>
<organism evidence="5 6">
    <name type="scientific">Pangasianodon hypophthalmus</name>
    <name type="common">Striped catfish</name>
    <name type="synonym">Helicophagus hypophthalmus</name>
    <dbReference type="NCBI Taxonomy" id="310915"/>
    <lineage>
        <taxon>Eukaryota</taxon>
        <taxon>Metazoa</taxon>
        <taxon>Chordata</taxon>
        <taxon>Craniata</taxon>
        <taxon>Vertebrata</taxon>
        <taxon>Euteleostomi</taxon>
        <taxon>Actinopterygii</taxon>
        <taxon>Neopterygii</taxon>
        <taxon>Teleostei</taxon>
        <taxon>Ostariophysi</taxon>
        <taxon>Siluriformes</taxon>
        <taxon>Pangasiidae</taxon>
        <taxon>Pangasianodon</taxon>
    </lineage>
</organism>
<dbReference type="GO" id="GO:0005829">
    <property type="term" value="C:cytosol"/>
    <property type="evidence" value="ECO:0007669"/>
    <property type="project" value="TreeGrafter"/>
</dbReference>
<accession>A0A5N5PR72</accession>
<feature type="region of interest" description="Disordered" evidence="2">
    <location>
        <begin position="125"/>
        <end position="204"/>
    </location>
</feature>
<dbReference type="GO" id="GO:0051087">
    <property type="term" value="F:protein-folding chaperone binding"/>
    <property type="evidence" value="ECO:0007669"/>
    <property type="project" value="InterPro"/>
</dbReference>
<dbReference type="InterPro" id="IPR036533">
    <property type="entry name" value="BAG_dom_sf"/>
</dbReference>
<dbReference type="Proteomes" id="UP000327468">
    <property type="component" value="Chromosome 3"/>
</dbReference>
<dbReference type="Pfam" id="PF02179">
    <property type="entry name" value="BAG"/>
    <property type="match status" value="1"/>
</dbReference>
<dbReference type="InterPro" id="IPR003103">
    <property type="entry name" value="BAG_domain"/>
</dbReference>
<evidence type="ECO:0000259" key="3">
    <source>
        <dbReference type="PROSITE" id="PS50020"/>
    </source>
</evidence>
<dbReference type="AlphaFoldDB" id="A0A5N5PR72"/>
<evidence type="ECO:0008006" key="7">
    <source>
        <dbReference type="Google" id="ProtNLM"/>
    </source>
</evidence>
<dbReference type="SUPFAM" id="SSF51045">
    <property type="entry name" value="WW domain"/>
    <property type="match status" value="1"/>
</dbReference>
<evidence type="ECO:0000313" key="5">
    <source>
        <dbReference type="EMBL" id="KAB5581638.1"/>
    </source>
</evidence>
<feature type="domain" description="BAG" evidence="4">
    <location>
        <begin position="443"/>
        <end position="520"/>
    </location>
</feature>
<dbReference type="PROSITE" id="PS01159">
    <property type="entry name" value="WW_DOMAIN_1"/>
    <property type="match status" value="1"/>
</dbReference>
<feature type="domain" description="WW" evidence="3">
    <location>
        <begin position="26"/>
        <end position="60"/>
    </location>
</feature>
<dbReference type="GO" id="GO:0050821">
    <property type="term" value="P:protein stabilization"/>
    <property type="evidence" value="ECO:0007669"/>
    <property type="project" value="TreeGrafter"/>
</dbReference>
<dbReference type="InterPro" id="IPR001202">
    <property type="entry name" value="WW_dom"/>
</dbReference>
<dbReference type="SMART" id="SM00264">
    <property type="entry name" value="BAG"/>
    <property type="match status" value="1"/>
</dbReference>
<evidence type="ECO:0000256" key="2">
    <source>
        <dbReference type="SAM" id="MobiDB-lite"/>
    </source>
</evidence>
<dbReference type="OrthoDB" id="333905at2759"/>
<dbReference type="PROSITE" id="PS51035">
    <property type="entry name" value="BAG"/>
    <property type="match status" value="1"/>
</dbReference>
<sequence>MAQYSRPRLYQSMKTLSPVETMATNDPLPPGWEIKIDPQTGWPFFVDHNNRITTWNDPRHDSKRGTQLPLNGPCASTDSSPQDMHKVFFPEMKQPNLRQGYIPIPVTHENIEPRQQQYPPFSYMYPTNQQNLRADGRTPSPTPTLHCRPRSPVQATSEADSHCLSCSPASHGPEAHHVHHSPQGTQSHTNSHHQPSRPSSTGLRAGYIPIPVIHEGTGGSPQTQNVHPKRFWQTEYQPSVHSRQPEEWSPSPAFSTREKAPTYREQVPIQLEQNRSASPILLHSVRAQEPVRAQVMSERPQVQQHVVHTEIPPKVDHPVEHRTIHPIEIPIQRVAEPQQPVPHPISPLAQHPILEPEQELFQTPIQQSVREPVQTPIQQPVREPVQTPIQHPVLSEQVPPPMPETASAGSMQVPASPEPQEPAGPHPEIQLEEKVEASSSHPGLAKVQQILERVEKLAQEVKGFDGKKNDKRYLTLEEFLTKELLALDSVDPEGRIDVRQARRDGVRRVQTILEELETLGEHSEAQVSISSTEAEKGEPSLINQADMEKAKEIS</sequence>
<evidence type="ECO:0000313" key="6">
    <source>
        <dbReference type="Proteomes" id="UP000327468"/>
    </source>
</evidence>
<dbReference type="GO" id="GO:0016020">
    <property type="term" value="C:membrane"/>
    <property type="evidence" value="ECO:0007669"/>
    <property type="project" value="TreeGrafter"/>
</dbReference>
<evidence type="ECO:0000259" key="4">
    <source>
        <dbReference type="PROSITE" id="PS51035"/>
    </source>
</evidence>
<dbReference type="GO" id="GO:0046716">
    <property type="term" value="P:muscle cell cellular homeostasis"/>
    <property type="evidence" value="ECO:0007669"/>
    <property type="project" value="TreeGrafter"/>
</dbReference>
<feature type="compositionally biased region" description="Pro residues" evidence="2">
    <location>
        <begin position="416"/>
        <end position="425"/>
    </location>
</feature>
<evidence type="ECO:0000256" key="1">
    <source>
        <dbReference type="ARBA" id="ARBA00023186"/>
    </source>
</evidence>
<feature type="region of interest" description="Disordered" evidence="2">
    <location>
        <begin position="236"/>
        <end position="260"/>
    </location>
</feature>
<dbReference type="SUPFAM" id="SSF63491">
    <property type="entry name" value="BAG domain"/>
    <property type="match status" value="1"/>
</dbReference>
<dbReference type="EMBL" id="VFJC01000004">
    <property type="protein sequence ID" value="KAB5581638.1"/>
    <property type="molecule type" value="Genomic_DNA"/>
</dbReference>
<keyword evidence="1" id="KW-0143">Chaperone</keyword>
<dbReference type="InterPro" id="IPR039773">
    <property type="entry name" value="BAG_chaperone_regulator"/>
</dbReference>
<dbReference type="GO" id="GO:0000774">
    <property type="term" value="F:adenyl-nucleotide exchange factor activity"/>
    <property type="evidence" value="ECO:0007669"/>
    <property type="project" value="TreeGrafter"/>
</dbReference>
<dbReference type="PROSITE" id="PS50020">
    <property type="entry name" value="WW_DOMAIN_2"/>
    <property type="match status" value="1"/>
</dbReference>
<dbReference type="PANTHER" id="PTHR12329">
    <property type="entry name" value="BCL2-ASSOCIATED ATHANOGENE"/>
    <property type="match status" value="1"/>
</dbReference>
<dbReference type="Gene3D" id="1.20.58.120">
    <property type="entry name" value="BAG domain"/>
    <property type="match status" value="1"/>
</dbReference>
<dbReference type="GO" id="GO:0010664">
    <property type="term" value="P:negative regulation of striated muscle cell apoptotic process"/>
    <property type="evidence" value="ECO:0007669"/>
    <property type="project" value="TreeGrafter"/>
</dbReference>
<name>A0A5N5PR72_PANHP</name>
<feature type="region of interest" description="Disordered" evidence="2">
    <location>
        <begin position="521"/>
        <end position="554"/>
    </location>
</feature>
<dbReference type="SMART" id="SM00456">
    <property type="entry name" value="WW"/>
    <property type="match status" value="1"/>
</dbReference>